<sequence length="89" mass="9992">METLVPPVIYVACEVADDQSFTPDLRRTTDGEVTLLAYTALDRLIACCGENQPWVVVATARLEDVQREVPFDAITFDVEIPEEHRRTAV</sequence>
<evidence type="ECO:0000313" key="2">
    <source>
        <dbReference type="Proteomes" id="UP000199501"/>
    </source>
</evidence>
<accession>A0A1G6SA44</accession>
<evidence type="ECO:0008006" key="3">
    <source>
        <dbReference type="Google" id="ProtNLM"/>
    </source>
</evidence>
<keyword evidence="2" id="KW-1185">Reference proteome</keyword>
<dbReference type="AlphaFoldDB" id="A0A1G6SA44"/>
<organism evidence="1 2">
    <name type="scientific">Actinokineospora iranica</name>
    <dbReference type="NCBI Taxonomy" id="1271860"/>
    <lineage>
        <taxon>Bacteria</taxon>
        <taxon>Bacillati</taxon>
        <taxon>Actinomycetota</taxon>
        <taxon>Actinomycetes</taxon>
        <taxon>Pseudonocardiales</taxon>
        <taxon>Pseudonocardiaceae</taxon>
        <taxon>Actinokineospora</taxon>
    </lineage>
</organism>
<dbReference type="Proteomes" id="UP000199501">
    <property type="component" value="Unassembled WGS sequence"/>
</dbReference>
<evidence type="ECO:0000313" key="1">
    <source>
        <dbReference type="EMBL" id="SDD13748.1"/>
    </source>
</evidence>
<name>A0A1G6SA44_9PSEU</name>
<protein>
    <recommendedName>
        <fullName evidence="3">SseB protein N-terminal domain-containing protein</fullName>
    </recommendedName>
</protein>
<dbReference type="InterPro" id="IPR049975">
    <property type="entry name" value="SAV_915-like_dom"/>
</dbReference>
<dbReference type="NCBIfam" id="NF042914">
    <property type="entry name" value="SAV915_dom"/>
    <property type="match status" value="1"/>
</dbReference>
<dbReference type="EMBL" id="FMZZ01000007">
    <property type="protein sequence ID" value="SDD13748.1"/>
    <property type="molecule type" value="Genomic_DNA"/>
</dbReference>
<proteinExistence type="predicted"/>
<dbReference type="STRING" id="1271860.SAMN05216174_107312"/>
<dbReference type="OrthoDB" id="3256619at2"/>
<gene>
    <name evidence="1" type="ORF">SAMN05216174_107312</name>
</gene>
<dbReference type="RefSeq" id="WP_091451604.1">
    <property type="nucleotide sequence ID" value="NZ_FMZZ01000007.1"/>
</dbReference>
<reference evidence="2" key="1">
    <citation type="submission" date="2016-10" db="EMBL/GenBank/DDBJ databases">
        <authorList>
            <person name="Varghese N."/>
            <person name="Submissions S."/>
        </authorList>
    </citation>
    <scope>NUCLEOTIDE SEQUENCE [LARGE SCALE GENOMIC DNA]</scope>
    <source>
        <strain evidence="2">IBRC-M 10403</strain>
    </source>
</reference>